<organism evidence="1 2">
    <name type="scientific">Clonostachys solani</name>
    <dbReference type="NCBI Taxonomy" id="160281"/>
    <lineage>
        <taxon>Eukaryota</taxon>
        <taxon>Fungi</taxon>
        <taxon>Dikarya</taxon>
        <taxon>Ascomycota</taxon>
        <taxon>Pezizomycotina</taxon>
        <taxon>Sordariomycetes</taxon>
        <taxon>Hypocreomycetidae</taxon>
        <taxon>Hypocreales</taxon>
        <taxon>Bionectriaceae</taxon>
        <taxon>Clonostachys</taxon>
    </lineage>
</organism>
<gene>
    <name evidence="1" type="ORF">CSOL1703_00016458</name>
</gene>
<reference evidence="2" key="1">
    <citation type="submission" date="2019-06" db="EMBL/GenBank/DDBJ databases">
        <authorList>
            <person name="Broberg M."/>
        </authorList>
    </citation>
    <scope>NUCLEOTIDE SEQUENCE [LARGE SCALE GENOMIC DNA]</scope>
</reference>
<name>A0A9N9ZGE8_9HYPO</name>
<sequence>MHLALLSDQVQGPAAAESVGLGITSTRDHRMLLLLYATSPAIGGSQPIDNCYSSDIEAISPQQDT</sequence>
<accession>A0A9N9ZGE8</accession>
<reference evidence="1 2" key="2">
    <citation type="submission" date="2021-10" db="EMBL/GenBank/DDBJ databases">
        <authorList>
            <person name="Piombo E."/>
        </authorList>
    </citation>
    <scope>NUCLEOTIDE SEQUENCE [LARGE SCALE GENOMIC DNA]</scope>
</reference>
<evidence type="ECO:0000313" key="2">
    <source>
        <dbReference type="Proteomes" id="UP000775872"/>
    </source>
</evidence>
<evidence type="ECO:0000313" key="1">
    <source>
        <dbReference type="EMBL" id="CAH0054898.1"/>
    </source>
</evidence>
<comment type="caution">
    <text evidence="1">The sequence shown here is derived from an EMBL/GenBank/DDBJ whole genome shotgun (WGS) entry which is preliminary data.</text>
</comment>
<keyword evidence="2" id="KW-1185">Reference proteome</keyword>
<dbReference type="EMBL" id="CABFOC020000052">
    <property type="protein sequence ID" value="CAH0054898.1"/>
    <property type="molecule type" value="Genomic_DNA"/>
</dbReference>
<dbReference type="AlphaFoldDB" id="A0A9N9ZGE8"/>
<proteinExistence type="predicted"/>
<dbReference type="Proteomes" id="UP000775872">
    <property type="component" value="Unassembled WGS sequence"/>
</dbReference>
<protein>
    <submittedName>
        <fullName evidence="1">Uncharacterized protein</fullName>
    </submittedName>
</protein>